<comment type="cofactor">
    <cofactor evidence="11">
        <name>heme</name>
        <dbReference type="ChEBI" id="CHEBI:30413"/>
    </cofactor>
</comment>
<dbReference type="PRINTS" id="PR00385">
    <property type="entry name" value="P450"/>
</dbReference>
<dbReference type="GO" id="GO:0008202">
    <property type="term" value="P:steroid metabolic process"/>
    <property type="evidence" value="ECO:0007669"/>
    <property type="project" value="UniProtKB-ARBA"/>
</dbReference>
<evidence type="ECO:0000256" key="2">
    <source>
        <dbReference type="ARBA" id="ARBA00010617"/>
    </source>
</evidence>
<name>A0AAV7HFE7_DENCH</name>
<keyword evidence="8 11" id="KW-0408">Iron</keyword>
<keyword evidence="4" id="KW-0812">Transmembrane</keyword>
<keyword evidence="14" id="KW-1185">Reference proteome</keyword>
<keyword evidence="3 11" id="KW-0349">Heme</keyword>
<dbReference type="InterPro" id="IPR001128">
    <property type="entry name" value="Cyt_P450"/>
</dbReference>
<evidence type="ECO:0000256" key="12">
    <source>
        <dbReference type="RuleBase" id="RU000461"/>
    </source>
</evidence>
<evidence type="ECO:0000313" key="14">
    <source>
        <dbReference type="Proteomes" id="UP000775213"/>
    </source>
</evidence>
<gene>
    <name evidence="13" type="ORF">IEQ34_004509</name>
</gene>
<evidence type="ECO:0000256" key="7">
    <source>
        <dbReference type="ARBA" id="ARBA00023002"/>
    </source>
</evidence>
<evidence type="ECO:0000256" key="6">
    <source>
        <dbReference type="ARBA" id="ARBA00022989"/>
    </source>
</evidence>
<dbReference type="GO" id="GO:0016020">
    <property type="term" value="C:membrane"/>
    <property type="evidence" value="ECO:0007669"/>
    <property type="project" value="UniProtKB-SubCell"/>
</dbReference>
<keyword evidence="10" id="KW-0472">Membrane</keyword>
<dbReference type="Proteomes" id="UP000775213">
    <property type="component" value="Unassembled WGS sequence"/>
</dbReference>
<dbReference type="GO" id="GO:0016705">
    <property type="term" value="F:oxidoreductase activity, acting on paired donors, with incorporation or reduction of molecular oxygen"/>
    <property type="evidence" value="ECO:0007669"/>
    <property type="project" value="InterPro"/>
</dbReference>
<comment type="caution">
    <text evidence="13">The sequence shown here is derived from an EMBL/GenBank/DDBJ whole genome shotgun (WGS) entry which is preliminary data.</text>
</comment>
<dbReference type="Gene3D" id="1.10.630.10">
    <property type="entry name" value="Cytochrome P450"/>
    <property type="match status" value="1"/>
</dbReference>
<reference evidence="13 14" key="1">
    <citation type="journal article" date="2021" name="Hortic Res">
        <title>Chromosome-scale assembly of the Dendrobium chrysotoxum genome enhances the understanding of orchid evolution.</title>
        <authorList>
            <person name="Zhang Y."/>
            <person name="Zhang G.Q."/>
            <person name="Zhang D."/>
            <person name="Liu X.D."/>
            <person name="Xu X.Y."/>
            <person name="Sun W.H."/>
            <person name="Yu X."/>
            <person name="Zhu X."/>
            <person name="Wang Z.W."/>
            <person name="Zhao X."/>
            <person name="Zhong W.Y."/>
            <person name="Chen H."/>
            <person name="Yin W.L."/>
            <person name="Huang T."/>
            <person name="Niu S.C."/>
            <person name="Liu Z.J."/>
        </authorList>
    </citation>
    <scope>NUCLEOTIDE SEQUENCE [LARGE SCALE GENOMIC DNA]</scope>
    <source>
        <strain evidence="13">Lindl</strain>
    </source>
</reference>
<keyword evidence="9 12" id="KW-0503">Monooxygenase</keyword>
<dbReference type="GO" id="GO:0005506">
    <property type="term" value="F:iron ion binding"/>
    <property type="evidence" value="ECO:0007669"/>
    <property type="project" value="InterPro"/>
</dbReference>
<dbReference type="InterPro" id="IPR002401">
    <property type="entry name" value="Cyt_P450_E_grp-I"/>
</dbReference>
<sequence>MELGYWLAFAATAVTLAAAGWVGWSAAEWLWLQPRRLERKLTEQGIRGSRYRLPYGDIKEMGNLVGEARRKPLPLSHSIVDRVVPHLTRFVDLYGGKNKAPFFWFGPCPRVIIMDPELVKDILSSKFGHFEKLRSTPIGRQLILGVASYEGEKWAKHRRIINPAFHVDKLKMMMPLFSACCDELISRWEELADSSGVFDIDVWSEFQTFSADVISRTAFGSSYKEGRRIFELQKEQTELVIQASRNLYIPGFRFIPTQKNRRRNEIYREVAALLRSMIEQREHAIKNGEAKTDDLLGLLMESNKRYAQEGDHLQDPSLTTEDVIEECKLFYFAGQETTSVLLTWTMIVLSMHPNWQDQARNEVLQVFGHSKPTFEGLSRLKIVTMIFYEVLRLYPPGVILLRHTYKEMKLGEFTFPPGVQLLLPIILLHHSREFWGDDAEEFNPERFSEGVSKATKNQLIFFPFGWGPRICMGQSFALTEAKMALASILQRFSVELSPSYTHAPYTIVTLQPQHGAQVILHKLHPL</sequence>
<dbReference type="InterPro" id="IPR050665">
    <property type="entry name" value="Cytochrome_P450_Monooxygen"/>
</dbReference>
<dbReference type="EMBL" id="JAGFBR010000005">
    <property type="protein sequence ID" value="KAH0467271.1"/>
    <property type="molecule type" value="Genomic_DNA"/>
</dbReference>
<dbReference type="PANTHER" id="PTHR24282:SF255">
    <property type="entry name" value="CYTOCHROME P450 72A11-RELATED"/>
    <property type="match status" value="1"/>
</dbReference>
<comment type="subcellular location">
    <subcellularLocation>
        <location evidence="1">Membrane</location>
        <topology evidence="1">Single-pass membrane protein</topology>
    </subcellularLocation>
</comment>
<dbReference type="PROSITE" id="PS00086">
    <property type="entry name" value="CYTOCHROME_P450"/>
    <property type="match status" value="1"/>
</dbReference>
<evidence type="ECO:0000256" key="10">
    <source>
        <dbReference type="ARBA" id="ARBA00023136"/>
    </source>
</evidence>
<evidence type="ECO:0000256" key="1">
    <source>
        <dbReference type="ARBA" id="ARBA00004167"/>
    </source>
</evidence>
<keyword evidence="5 11" id="KW-0479">Metal-binding</keyword>
<evidence type="ECO:0000313" key="13">
    <source>
        <dbReference type="EMBL" id="KAH0467271.1"/>
    </source>
</evidence>
<evidence type="ECO:0000256" key="9">
    <source>
        <dbReference type="ARBA" id="ARBA00023033"/>
    </source>
</evidence>
<evidence type="ECO:0000256" key="11">
    <source>
        <dbReference type="PIRSR" id="PIRSR602401-1"/>
    </source>
</evidence>
<evidence type="ECO:0008006" key="15">
    <source>
        <dbReference type="Google" id="ProtNLM"/>
    </source>
</evidence>
<dbReference type="GO" id="GO:0004497">
    <property type="term" value="F:monooxygenase activity"/>
    <property type="evidence" value="ECO:0007669"/>
    <property type="project" value="UniProtKB-KW"/>
</dbReference>
<evidence type="ECO:0000256" key="5">
    <source>
        <dbReference type="ARBA" id="ARBA00022723"/>
    </source>
</evidence>
<dbReference type="AlphaFoldDB" id="A0AAV7HFE7"/>
<dbReference type="Pfam" id="PF00067">
    <property type="entry name" value="p450"/>
    <property type="match status" value="1"/>
</dbReference>
<keyword evidence="6" id="KW-1133">Transmembrane helix</keyword>
<dbReference type="SUPFAM" id="SSF48264">
    <property type="entry name" value="Cytochrome P450"/>
    <property type="match status" value="1"/>
</dbReference>
<proteinExistence type="inferred from homology"/>
<dbReference type="PANTHER" id="PTHR24282">
    <property type="entry name" value="CYTOCHROME P450 FAMILY MEMBER"/>
    <property type="match status" value="1"/>
</dbReference>
<dbReference type="InterPro" id="IPR017972">
    <property type="entry name" value="Cyt_P450_CS"/>
</dbReference>
<feature type="binding site" description="axial binding residue" evidence="11">
    <location>
        <position position="471"/>
    </location>
    <ligand>
        <name>heme</name>
        <dbReference type="ChEBI" id="CHEBI:30413"/>
    </ligand>
    <ligandPart>
        <name>Fe</name>
        <dbReference type="ChEBI" id="CHEBI:18248"/>
    </ligandPart>
</feature>
<evidence type="ECO:0000256" key="3">
    <source>
        <dbReference type="ARBA" id="ARBA00022617"/>
    </source>
</evidence>
<dbReference type="PRINTS" id="PR00463">
    <property type="entry name" value="EP450I"/>
</dbReference>
<evidence type="ECO:0000256" key="4">
    <source>
        <dbReference type="ARBA" id="ARBA00022692"/>
    </source>
</evidence>
<organism evidence="13 14">
    <name type="scientific">Dendrobium chrysotoxum</name>
    <name type="common">Orchid</name>
    <dbReference type="NCBI Taxonomy" id="161865"/>
    <lineage>
        <taxon>Eukaryota</taxon>
        <taxon>Viridiplantae</taxon>
        <taxon>Streptophyta</taxon>
        <taxon>Embryophyta</taxon>
        <taxon>Tracheophyta</taxon>
        <taxon>Spermatophyta</taxon>
        <taxon>Magnoliopsida</taxon>
        <taxon>Liliopsida</taxon>
        <taxon>Asparagales</taxon>
        <taxon>Orchidaceae</taxon>
        <taxon>Epidendroideae</taxon>
        <taxon>Malaxideae</taxon>
        <taxon>Dendrobiinae</taxon>
        <taxon>Dendrobium</taxon>
    </lineage>
</organism>
<dbReference type="GO" id="GO:0020037">
    <property type="term" value="F:heme binding"/>
    <property type="evidence" value="ECO:0007669"/>
    <property type="project" value="InterPro"/>
</dbReference>
<comment type="similarity">
    <text evidence="2 12">Belongs to the cytochrome P450 family.</text>
</comment>
<keyword evidence="7 12" id="KW-0560">Oxidoreductase</keyword>
<accession>A0AAV7HFE7</accession>
<evidence type="ECO:0000256" key="8">
    <source>
        <dbReference type="ARBA" id="ARBA00023004"/>
    </source>
</evidence>
<dbReference type="FunFam" id="1.10.630.10:FF:000029">
    <property type="entry name" value="Cytochrome P450 734A1"/>
    <property type="match status" value="1"/>
</dbReference>
<dbReference type="InterPro" id="IPR036396">
    <property type="entry name" value="Cyt_P450_sf"/>
</dbReference>
<protein>
    <recommendedName>
        <fullName evidence="15">Secologanin synthase</fullName>
    </recommendedName>
</protein>